<comment type="caution">
    <text evidence="1">The sequence shown here is derived from an EMBL/GenBank/DDBJ whole genome shotgun (WGS) entry which is preliminary data.</text>
</comment>
<dbReference type="CDD" id="cd02440">
    <property type="entry name" value="AdoMet_MTases"/>
    <property type="match status" value="1"/>
</dbReference>
<organism evidence="1 2">
    <name type="scientific">Emticicia aquatica</name>
    <dbReference type="NCBI Taxonomy" id="1681835"/>
    <lineage>
        <taxon>Bacteria</taxon>
        <taxon>Pseudomonadati</taxon>
        <taxon>Bacteroidota</taxon>
        <taxon>Cytophagia</taxon>
        <taxon>Cytophagales</taxon>
        <taxon>Leadbetterellaceae</taxon>
        <taxon>Emticicia</taxon>
    </lineage>
</organism>
<dbReference type="EC" id="2.1.1.222" evidence="1"/>
<keyword evidence="1" id="KW-0808">Transferase</keyword>
<dbReference type="SUPFAM" id="SSF53335">
    <property type="entry name" value="S-adenosyl-L-methionine-dependent methyltransferases"/>
    <property type="match status" value="1"/>
</dbReference>
<dbReference type="GO" id="GO:0102208">
    <property type="term" value="F:2-polyprenyl-6-hydroxyphenol methylase activity"/>
    <property type="evidence" value="ECO:0007669"/>
    <property type="project" value="UniProtKB-EC"/>
</dbReference>
<evidence type="ECO:0000313" key="2">
    <source>
        <dbReference type="Proteomes" id="UP000837932"/>
    </source>
</evidence>
<evidence type="ECO:0000313" key="1">
    <source>
        <dbReference type="EMBL" id="CAH0993910.1"/>
    </source>
</evidence>
<accession>A0ABN8EM45</accession>
<keyword evidence="2" id="KW-1185">Reference proteome</keyword>
<gene>
    <name evidence="1" type="primary">COQ3_1</name>
    <name evidence="1" type="ORF">EMA8858_00015</name>
</gene>
<reference evidence="1" key="1">
    <citation type="submission" date="2021-12" db="EMBL/GenBank/DDBJ databases">
        <authorList>
            <person name="Rodrigo-Torres L."/>
            <person name="Arahal R. D."/>
            <person name="Lucena T."/>
        </authorList>
    </citation>
    <scope>NUCLEOTIDE SEQUENCE</scope>
    <source>
        <strain evidence="1">CECT 8858</strain>
    </source>
</reference>
<dbReference type="EMBL" id="CAKLPY010000001">
    <property type="protein sequence ID" value="CAH0993910.1"/>
    <property type="molecule type" value="Genomic_DNA"/>
</dbReference>
<dbReference type="Pfam" id="PF13489">
    <property type="entry name" value="Methyltransf_23"/>
    <property type="match status" value="1"/>
</dbReference>
<dbReference type="GO" id="GO:0032259">
    <property type="term" value="P:methylation"/>
    <property type="evidence" value="ECO:0007669"/>
    <property type="project" value="UniProtKB-KW"/>
</dbReference>
<dbReference type="Proteomes" id="UP000837932">
    <property type="component" value="Unassembled WGS sequence"/>
</dbReference>
<keyword evidence="1" id="KW-0489">Methyltransferase</keyword>
<dbReference type="PANTHER" id="PTHR43861:SF6">
    <property type="entry name" value="METHYLTRANSFERASE TYPE 11"/>
    <property type="match status" value="1"/>
</dbReference>
<sequence>MVTNKIKMNCILCNSSDVKVLEEIEPSILKEIYEQKGIKVKQFFTSKDLNLCECGSCQLLYFTPPAVGDGAFYGELQQKINGYYLKEKEDFVMAARHINSGESVLEIGCGEGNFTNYITTDNYVGLEFNEDAIAIAQKKGLNVINQSIEDFAKQNPEKYDVACYFQVLEHVPEPSQFITESLKCLKKGGKLIFAVPSEDTFLRFGVNLFLNAPPHHITRWRDAVFTEMQKSFPIKLKAVIHEKLHRIHHVFYLQCTIYESLRKILGIPFKNFVRNDDKSYSLFKISFLLSKILSPVYFLFKKDAIGQSVIVVYEKE</sequence>
<dbReference type="Gene3D" id="3.40.50.150">
    <property type="entry name" value="Vaccinia Virus protein VP39"/>
    <property type="match status" value="1"/>
</dbReference>
<keyword evidence="1" id="KW-0830">Ubiquinone</keyword>
<proteinExistence type="predicted"/>
<name>A0ABN8EM45_9BACT</name>
<dbReference type="PANTHER" id="PTHR43861">
    <property type="entry name" value="TRANS-ACONITATE 2-METHYLTRANSFERASE-RELATED"/>
    <property type="match status" value="1"/>
</dbReference>
<dbReference type="InterPro" id="IPR029063">
    <property type="entry name" value="SAM-dependent_MTases_sf"/>
</dbReference>
<protein>
    <submittedName>
        <fullName evidence="1">Ubiquinone biosynthesis O-methyltransferase, mitochondrial</fullName>
        <ecNumber evidence="1">2.1.1.222</ecNumber>
    </submittedName>
</protein>